<sequence length="53" mass="5577">MPMFPGLPALRSSGYIQGQLATGKIGAAPHQAALPSISKQGQQATRHRRPSPL</sequence>
<evidence type="ECO:0000313" key="3">
    <source>
        <dbReference type="Proteomes" id="UP000807115"/>
    </source>
</evidence>
<proteinExistence type="predicted"/>
<protein>
    <submittedName>
        <fullName evidence="2">Uncharacterized protein</fullName>
    </submittedName>
</protein>
<dbReference type="EMBL" id="CM027687">
    <property type="protein sequence ID" value="KAG0521882.1"/>
    <property type="molecule type" value="Genomic_DNA"/>
</dbReference>
<accession>A0A921QHL0</accession>
<dbReference type="AlphaFoldDB" id="A0A921QHL0"/>
<reference evidence="2" key="2">
    <citation type="submission" date="2020-10" db="EMBL/GenBank/DDBJ databases">
        <authorList>
            <person name="Cooper E.A."/>
            <person name="Brenton Z.W."/>
            <person name="Flinn B.S."/>
            <person name="Jenkins J."/>
            <person name="Shu S."/>
            <person name="Flowers D."/>
            <person name="Luo F."/>
            <person name="Wang Y."/>
            <person name="Xia P."/>
            <person name="Barry K."/>
            <person name="Daum C."/>
            <person name="Lipzen A."/>
            <person name="Yoshinaga Y."/>
            <person name="Schmutz J."/>
            <person name="Saski C."/>
            <person name="Vermerris W."/>
            <person name="Kresovich S."/>
        </authorList>
    </citation>
    <scope>NUCLEOTIDE SEQUENCE</scope>
</reference>
<dbReference type="EMBL" id="CM027687">
    <property type="protein sequence ID" value="KAG0521883.1"/>
    <property type="molecule type" value="Genomic_DNA"/>
</dbReference>
<reference evidence="2" key="1">
    <citation type="journal article" date="2019" name="BMC Genomics">
        <title>A new reference genome for Sorghum bicolor reveals high levels of sequence similarity between sweet and grain genotypes: implications for the genetics of sugar metabolism.</title>
        <authorList>
            <person name="Cooper E.A."/>
            <person name="Brenton Z.W."/>
            <person name="Flinn B.S."/>
            <person name="Jenkins J."/>
            <person name="Shu S."/>
            <person name="Flowers D."/>
            <person name="Luo F."/>
            <person name="Wang Y."/>
            <person name="Xia P."/>
            <person name="Barry K."/>
            <person name="Daum C."/>
            <person name="Lipzen A."/>
            <person name="Yoshinaga Y."/>
            <person name="Schmutz J."/>
            <person name="Saski C."/>
            <person name="Vermerris W."/>
            <person name="Kresovich S."/>
        </authorList>
    </citation>
    <scope>NUCLEOTIDE SEQUENCE</scope>
</reference>
<comment type="caution">
    <text evidence="2">The sequence shown here is derived from an EMBL/GenBank/DDBJ whole genome shotgun (WGS) entry which is preliminary data.</text>
</comment>
<evidence type="ECO:0000256" key="1">
    <source>
        <dbReference type="SAM" id="MobiDB-lite"/>
    </source>
</evidence>
<name>A0A921QHL0_SORBI</name>
<evidence type="ECO:0000313" key="2">
    <source>
        <dbReference type="EMBL" id="KAG0521882.1"/>
    </source>
</evidence>
<dbReference type="Proteomes" id="UP000807115">
    <property type="component" value="Chromosome 8"/>
</dbReference>
<feature type="region of interest" description="Disordered" evidence="1">
    <location>
        <begin position="31"/>
        <end position="53"/>
    </location>
</feature>
<organism evidence="2 3">
    <name type="scientific">Sorghum bicolor</name>
    <name type="common">Sorghum</name>
    <name type="synonym">Sorghum vulgare</name>
    <dbReference type="NCBI Taxonomy" id="4558"/>
    <lineage>
        <taxon>Eukaryota</taxon>
        <taxon>Viridiplantae</taxon>
        <taxon>Streptophyta</taxon>
        <taxon>Embryophyta</taxon>
        <taxon>Tracheophyta</taxon>
        <taxon>Spermatophyta</taxon>
        <taxon>Magnoliopsida</taxon>
        <taxon>Liliopsida</taxon>
        <taxon>Poales</taxon>
        <taxon>Poaceae</taxon>
        <taxon>PACMAD clade</taxon>
        <taxon>Panicoideae</taxon>
        <taxon>Andropogonodae</taxon>
        <taxon>Andropogoneae</taxon>
        <taxon>Sorghinae</taxon>
        <taxon>Sorghum</taxon>
    </lineage>
</organism>
<gene>
    <name evidence="2" type="ORF">BDA96_08G200000</name>
</gene>